<name>A0A2K5PL22_CEBIM</name>
<evidence type="ECO:0000313" key="9">
    <source>
        <dbReference type="Proteomes" id="UP000233040"/>
    </source>
</evidence>
<dbReference type="Proteomes" id="UP000233040">
    <property type="component" value="Unassembled WGS sequence"/>
</dbReference>
<comment type="function">
    <text evidence="6">RNA-binding component of the large ribosomal subunit. The ribosome is a large ribonucleoprotein complex responsible for the synthesis of proteins in the cell.</text>
</comment>
<dbReference type="PROSITE" id="PS00051">
    <property type="entry name" value="RIBOSOMAL_L39E"/>
    <property type="match status" value="1"/>
</dbReference>
<comment type="similarity">
    <text evidence="1">Belongs to the eukaryotic ribosomal protein eL39 family.</text>
</comment>
<evidence type="ECO:0000256" key="3">
    <source>
        <dbReference type="ARBA" id="ARBA00023274"/>
    </source>
</evidence>
<organism evidence="8 9">
    <name type="scientific">Cebus imitator</name>
    <name type="common">Panamanian white-faced capuchin</name>
    <name type="synonym">Cebus capucinus imitator</name>
    <dbReference type="NCBI Taxonomy" id="2715852"/>
    <lineage>
        <taxon>Eukaryota</taxon>
        <taxon>Metazoa</taxon>
        <taxon>Chordata</taxon>
        <taxon>Craniata</taxon>
        <taxon>Vertebrata</taxon>
        <taxon>Euteleostomi</taxon>
        <taxon>Mammalia</taxon>
        <taxon>Eutheria</taxon>
        <taxon>Euarchontoglires</taxon>
        <taxon>Primates</taxon>
        <taxon>Haplorrhini</taxon>
        <taxon>Platyrrhini</taxon>
        <taxon>Cebidae</taxon>
        <taxon>Cebinae</taxon>
        <taxon>Cebus</taxon>
    </lineage>
</organism>
<dbReference type="Gene3D" id="1.10.1620.10">
    <property type="entry name" value="Ribosomal protein L39e"/>
    <property type="match status" value="1"/>
</dbReference>
<dbReference type="STRING" id="9516.ENSCCAP00000004321"/>
<dbReference type="InterPro" id="IPR020083">
    <property type="entry name" value="Ribosomal_eL39_CS"/>
</dbReference>
<dbReference type="SUPFAM" id="SSF48662">
    <property type="entry name" value="Ribosomal protein L39e"/>
    <property type="match status" value="1"/>
</dbReference>
<dbReference type="InterPro" id="IPR000077">
    <property type="entry name" value="Ribosomal_eL39"/>
</dbReference>
<dbReference type="FunFam" id="1.10.1620.10:FF:000001">
    <property type="entry name" value="60S ribosomal protein-like L39"/>
    <property type="match status" value="1"/>
</dbReference>
<dbReference type="OMA" id="MSSHRIF"/>
<dbReference type="GO" id="GO:0003735">
    <property type="term" value="F:structural constituent of ribosome"/>
    <property type="evidence" value="ECO:0007669"/>
    <property type="project" value="InterPro"/>
</dbReference>
<dbReference type="AlphaFoldDB" id="A0A2K5PL22"/>
<evidence type="ECO:0000256" key="7">
    <source>
        <dbReference type="ARBA" id="ARBA00046440"/>
    </source>
</evidence>
<keyword evidence="3" id="KW-0687">Ribonucleoprotein</keyword>
<protein>
    <recommendedName>
        <fullName evidence="4">Large ribosomal subunit protein eL39</fullName>
    </recommendedName>
    <alternativeName>
        <fullName evidence="5">60S ribosomal protein L39</fullName>
    </alternativeName>
</protein>
<dbReference type="GO" id="GO:0022625">
    <property type="term" value="C:cytosolic large ribosomal subunit"/>
    <property type="evidence" value="ECO:0007669"/>
    <property type="project" value="TreeGrafter"/>
</dbReference>
<keyword evidence="9" id="KW-1185">Reference proteome</keyword>
<sequence>SSHKTFRIKRFLAKKQRRNRPIPQWIRMKTGNKIRYNSKRRHWRRTKLGL</sequence>
<evidence type="ECO:0000256" key="2">
    <source>
        <dbReference type="ARBA" id="ARBA00022980"/>
    </source>
</evidence>
<evidence type="ECO:0000313" key="8">
    <source>
        <dbReference type="Ensembl" id="ENSCCAP00000004321.1"/>
    </source>
</evidence>
<reference evidence="8" key="1">
    <citation type="submission" date="2025-08" db="UniProtKB">
        <authorList>
            <consortium name="Ensembl"/>
        </authorList>
    </citation>
    <scope>IDENTIFICATION</scope>
</reference>
<proteinExistence type="inferred from homology"/>
<dbReference type="Pfam" id="PF00832">
    <property type="entry name" value="Ribosomal_L39"/>
    <property type="match status" value="1"/>
</dbReference>
<dbReference type="GO" id="GO:0006412">
    <property type="term" value="P:translation"/>
    <property type="evidence" value="ECO:0007669"/>
    <property type="project" value="InterPro"/>
</dbReference>
<evidence type="ECO:0000256" key="4">
    <source>
        <dbReference type="ARBA" id="ARBA00035234"/>
    </source>
</evidence>
<dbReference type="Ensembl" id="ENSCCAT00000021467.1">
    <property type="protein sequence ID" value="ENSCCAP00000004321.1"/>
    <property type="gene ID" value="ENSCCAG00000019645.1"/>
</dbReference>
<evidence type="ECO:0000256" key="5">
    <source>
        <dbReference type="ARBA" id="ARBA00035339"/>
    </source>
</evidence>
<dbReference type="GeneTree" id="ENSGT00390000014814"/>
<accession>A0A2K5PL22</accession>
<dbReference type="PANTHER" id="PTHR19970">
    <property type="entry name" value="RIBOSOMAL PROTEIN L39E"/>
    <property type="match status" value="1"/>
</dbReference>
<evidence type="ECO:0000256" key="6">
    <source>
        <dbReference type="ARBA" id="ARBA00046244"/>
    </source>
</evidence>
<comment type="subunit">
    <text evidence="7">Component of the large ribosomal subunit. Interacts with IMPACT.</text>
</comment>
<dbReference type="InterPro" id="IPR023626">
    <property type="entry name" value="Ribosomal_eL39_dom_sf"/>
</dbReference>
<keyword evidence="2" id="KW-0689">Ribosomal protein</keyword>
<reference evidence="8" key="2">
    <citation type="submission" date="2025-09" db="UniProtKB">
        <authorList>
            <consortium name="Ensembl"/>
        </authorList>
    </citation>
    <scope>IDENTIFICATION</scope>
</reference>
<dbReference type="PANTHER" id="PTHR19970:SF0">
    <property type="entry name" value="LARGE RIBOSOMAL SUBUNIT PROTEIN EL39"/>
    <property type="match status" value="1"/>
</dbReference>
<evidence type="ECO:0000256" key="1">
    <source>
        <dbReference type="ARBA" id="ARBA00009339"/>
    </source>
</evidence>